<proteinExistence type="predicted"/>
<sequence>MEKEMTRKLGVGIIGCGNISATYLRLSPMFRSIEMRACADINLAAANARAEEFGVKAQTIEELLRNDDIDIIVNLTIPDAHYAVTKQILAAGKHAYSEKPLVLSMEQGLELKALADGRGLKVGCAPDTFLGGAHQLARREIDSGNVGRITSGTCHVMSHGMEHWHPNPDFFFKHGGGPILDLGPYYIANLVNLIGPVKRVAALTSMATPTRTISSEPRKGETIPVETPTTIHALLEFEQGATITLSASWDVWAHRHANMELYGTEGSLYLPDPNFFGGEVQIAKPGEPAEPVENWEHPFGIANEQHSQGMMANYRAAGLADMAAAILDGRDMRCSLERALHGVDVMLAILRSGEEKRFIDIETRCTRPEALDIAAAEALLQPEENRQKRAAN</sequence>
<dbReference type="Gene3D" id="3.40.50.720">
    <property type="entry name" value="NAD(P)-binding Rossmann-like Domain"/>
    <property type="match status" value="1"/>
</dbReference>
<dbReference type="HOGENOM" id="CLU_023194_6_0_5"/>
<reference evidence="4 5" key="1">
    <citation type="submission" date="2009-05" db="EMBL/GenBank/DDBJ databases">
        <authorList>
            <person name="Setubal J.C."/>
            <person name="Boyle S."/>
            <person name="Crasta O.R."/>
            <person name="Gillespie J.J."/>
            <person name="Kenyon R.W."/>
            <person name="Lu J."/>
            <person name="Mane S."/>
            <person name="Nagrani S."/>
            <person name="Shallom J.M."/>
            <person name="Shallom S."/>
            <person name="Shukla M."/>
            <person name="Snyder E.E."/>
            <person name="Sobral B.W."/>
            <person name="Wattam A.R."/>
            <person name="Will R."/>
            <person name="Williams K."/>
            <person name="Yoo H."/>
            <person name="Munk C."/>
            <person name="Tapia R."/>
            <person name="Green L."/>
            <person name="Rogers Y."/>
            <person name="Detter J.C."/>
            <person name="Bruce D."/>
            <person name="Brettin T.S."/>
            <person name="Tsolis R."/>
        </authorList>
    </citation>
    <scope>NUCLEOTIDE SEQUENCE [LARGE SCALE GENOMIC DNA]</scope>
    <source>
        <strain evidence="4 5">LMG 3301</strain>
    </source>
</reference>
<name>C4WPG0_9HYPH</name>
<dbReference type="Pfam" id="PF01408">
    <property type="entry name" value="GFO_IDH_MocA"/>
    <property type="match status" value="1"/>
</dbReference>
<feature type="domain" description="GFO/IDH/MocA-like oxidoreductase" evidence="3">
    <location>
        <begin position="134"/>
        <end position="268"/>
    </location>
</feature>
<dbReference type="Pfam" id="PF22725">
    <property type="entry name" value="GFO_IDH_MocA_C3"/>
    <property type="match status" value="1"/>
</dbReference>
<dbReference type="InterPro" id="IPR000683">
    <property type="entry name" value="Gfo/Idh/MocA-like_OxRdtase_N"/>
</dbReference>
<evidence type="ECO:0000256" key="1">
    <source>
        <dbReference type="ARBA" id="ARBA00023002"/>
    </source>
</evidence>
<dbReference type="SUPFAM" id="SSF55347">
    <property type="entry name" value="Glyceraldehyde-3-phosphate dehydrogenase-like, C-terminal domain"/>
    <property type="match status" value="1"/>
</dbReference>
<protein>
    <submittedName>
        <fullName evidence="4">Oxidoreductase domain-containing protein</fullName>
    </submittedName>
</protein>
<dbReference type="InterPro" id="IPR055170">
    <property type="entry name" value="GFO_IDH_MocA-like_dom"/>
</dbReference>
<dbReference type="PANTHER" id="PTHR43818">
    <property type="entry name" value="BCDNA.GH03377"/>
    <property type="match status" value="1"/>
</dbReference>
<dbReference type="InterPro" id="IPR050463">
    <property type="entry name" value="Gfo/Idh/MocA_oxidrdct_glycsds"/>
</dbReference>
<keyword evidence="1" id="KW-0560">Oxidoreductase</keyword>
<accession>C4WPG0</accession>
<evidence type="ECO:0000313" key="4">
    <source>
        <dbReference type="EMBL" id="EEQ93392.1"/>
    </source>
</evidence>
<dbReference type="GO" id="GO:0000166">
    <property type="term" value="F:nucleotide binding"/>
    <property type="evidence" value="ECO:0007669"/>
    <property type="project" value="InterPro"/>
</dbReference>
<dbReference type="InterPro" id="IPR036291">
    <property type="entry name" value="NAD(P)-bd_dom_sf"/>
</dbReference>
<organism evidence="4 5">
    <name type="scientific">Brucella intermedia LMG 3301</name>
    <dbReference type="NCBI Taxonomy" id="641118"/>
    <lineage>
        <taxon>Bacteria</taxon>
        <taxon>Pseudomonadati</taxon>
        <taxon>Pseudomonadota</taxon>
        <taxon>Alphaproteobacteria</taxon>
        <taxon>Hyphomicrobiales</taxon>
        <taxon>Brucellaceae</taxon>
        <taxon>Brucella/Ochrobactrum group</taxon>
        <taxon>Brucella</taxon>
    </lineage>
</organism>
<dbReference type="PANTHER" id="PTHR43818:SF11">
    <property type="entry name" value="BCDNA.GH03377"/>
    <property type="match status" value="1"/>
</dbReference>
<feature type="domain" description="Gfo/Idh/MocA-like oxidoreductase N-terminal" evidence="2">
    <location>
        <begin position="10"/>
        <end position="122"/>
    </location>
</feature>
<gene>
    <name evidence="4" type="ORF">OINT_2000543</name>
</gene>
<dbReference type="GO" id="GO:0016491">
    <property type="term" value="F:oxidoreductase activity"/>
    <property type="evidence" value="ECO:0007669"/>
    <property type="project" value="UniProtKB-KW"/>
</dbReference>
<evidence type="ECO:0000313" key="5">
    <source>
        <dbReference type="Proteomes" id="UP000004386"/>
    </source>
</evidence>
<dbReference type="SUPFAM" id="SSF51735">
    <property type="entry name" value="NAD(P)-binding Rossmann-fold domains"/>
    <property type="match status" value="1"/>
</dbReference>
<evidence type="ECO:0000259" key="2">
    <source>
        <dbReference type="Pfam" id="PF01408"/>
    </source>
</evidence>
<dbReference type="AlphaFoldDB" id="C4WPG0"/>
<dbReference type="EMBL" id="ACQA01000002">
    <property type="protein sequence ID" value="EEQ93392.1"/>
    <property type="molecule type" value="Genomic_DNA"/>
</dbReference>
<dbReference type="Proteomes" id="UP000004386">
    <property type="component" value="Unassembled WGS sequence"/>
</dbReference>
<dbReference type="Gene3D" id="3.30.360.10">
    <property type="entry name" value="Dihydrodipicolinate Reductase, domain 2"/>
    <property type="match status" value="1"/>
</dbReference>
<comment type="caution">
    <text evidence="4">The sequence shown here is derived from an EMBL/GenBank/DDBJ whole genome shotgun (WGS) entry which is preliminary data.</text>
</comment>
<evidence type="ECO:0000259" key="3">
    <source>
        <dbReference type="Pfam" id="PF22725"/>
    </source>
</evidence>